<feature type="chain" id="PRO_5035894717" description="Fibronectin type-III domain-containing protein" evidence="14">
    <location>
        <begin position="21"/>
        <end position="1123"/>
    </location>
</feature>
<dbReference type="InterPro" id="IPR003529">
    <property type="entry name" value="Hematopoietin_rcpt_Gp130_CS"/>
</dbReference>
<keyword evidence="3 13" id="KW-0812">Transmembrane</keyword>
<feature type="region of interest" description="Disordered" evidence="12">
    <location>
        <begin position="47"/>
        <end position="72"/>
    </location>
</feature>
<keyword evidence="7 13" id="KW-0472">Membrane</keyword>
<dbReference type="PROSITE" id="PS50853">
    <property type="entry name" value="FN3"/>
    <property type="match status" value="2"/>
</dbReference>
<comment type="similarity">
    <text evidence="2">Belongs to the type I cytokine receptor family. Type 2 subfamily.</text>
</comment>
<dbReference type="Proteomes" id="UP000824540">
    <property type="component" value="Unassembled WGS sequence"/>
</dbReference>
<dbReference type="OrthoDB" id="8964127at2759"/>
<evidence type="ECO:0000256" key="4">
    <source>
        <dbReference type="ARBA" id="ARBA00022729"/>
    </source>
</evidence>
<feature type="compositionally biased region" description="Polar residues" evidence="12">
    <location>
        <begin position="58"/>
        <end position="72"/>
    </location>
</feature>
<evidence type="ECO:0000256" key="8">
    <source>
        <dbReference type="ARBA" id="ARBA00023157"/>
    </source>
</evidence>
<evidence type="ECO:0000313" key="16">
    <source>
        <dbReference type="EMBL" id="KAG9351038.1"/>
    </source>
</evidence>
<dbReference type="SUPFAM" id="SSF49265">
    <property type="entry name" value="Fibronectin type III"/>
    <property type="match status" value="4"/>
</dbReference>
<proteinExistence type="inferred from homology"/>
<evidence type="ECO:0000256" key="6">
    <source>
        <dbReference type="ARBA" id="ARBA00022989"/>
    </source>
</evidence>
<dbReference type="GO" id="GO:0009897">
    <property type="term" value="C:external side of plasma membrane"/>
    <property type="evidence" value="ECO:0007669"/>
    <property type="project" value="TreeGrafter"/>
</dbReference>
<evidence type="ECO:0000256" key="5">
    <source>
        <dbReference type="ARBA" id="ARBA00022737"/>
    </source>
</evidence>
<dbReference type="InterPro" id="IPR041182">
    <property type="entry name" value="LEP-R_IGD"/>
</dbReference>
<dbReference type="InterPro" id="IPR036179">
    <property type="entry name" value="Ig-like_dom_sf"/>
</dbReference>
<dbReference type="EMBL" id="JAFBMS010000007">
    <property type="protein sequence ID" value="KAG9351038.1"/>
    <property type="molecule type" value="Genomic_DNA"/>
</dbReference>
<feature type="domain" description="Fibronectin type-III" evidence="15">
    <location>
        <begin position="497"/>
        <end position="589"/>
    </location>
</feature>
<feature type="compositionally biased region" description="Basic and acidic residues" evidence="12">
    <location>
        <begin position="891"/>
        <end position="912"/>
    </location>
</feature>
<feature type="compositionally biased region" description="Basic and acidic residues" evidence="12">
    <location>
        <begin position="1085"/>
        <end position="1094"/>
    </location>
</feature>
<feature type="compositionally biased region" description="Acidic residues" evidence="12">
    <location>
        <begin position="1029"/>
        <end position="1053"/>
    </location>
</feature>
<dbReference type="Pfam" id="PF18589">
    <property type="entry name" value="ObR_Ig"/>
    <property type="match status" value="1"/>
</dbReference>
<dbReference type="CDD" id="cd00063">
    <property type="entry name" value="FN3"/>
    <property type="match status" value="3"/>
</dbReference>
<accession>A0A8T2PM63</accession>
<comment type="subcellular location">
    <subcellularLocation>
        <location evidence="1">Membrane</location>
        <topology evidence="1">Single-pass type I membrane protein</topology>
    </subcellularLocation>
</comment>
<dbReference type="PANTHER" id="PTHR23037:SF44">
    <property type="entry name" value="LEPTIN RECEPTOR"/>
    <property type="match status" value="1"/>
</dbReference>
<keyword evidence="8" id="KW-1015">Disulfide bond</keyword>
<organism evidence="16 17">
    <name type="scientific">Albula glossodonta</name>
    <name type="common">roundjaw bonefish</name>
    <dbReference type="NCBI Taxonomy" id="121402"/>
    <lineage>
        <taxon>Eukaryota</taxon>
        <taxon>Metazoa</taxon>
        <taxon>Chordata</taxon>
        <taxon>Craniata</taxon>
        <taxon>Vertebrata</taxon>
        <taxon>Euteleostomi</taxon>
        <taxon>Actinopterygii</taxon>
        <taxon>Neopterygii</taxon>
        <taxon>Teleostei</taxon>
        <taxon>Albuliformes</taxon>
        <taxon>Albulidae</taxon>
        <taxon>Albula</taxon>
    </lineage>
</organism>
<keyword evidence="9" id="KW-0675">Receptor</keyword>
<name>A0A8T2PM63_9TELE</name>
<evidence type="ECO:0000256" key="10">
    <source>
        <dbReference type="ARBA" id="ARBA00023180"/>
    </source>
</evidence>
<evidence type="ECO:0000256" key="2">
    <source>
        <dbReference type="ARBA" id="ARBA00008921"/>
    </source>
</evidence>
<evidence type="ECO:0000256" key="7">
    <source>
        <dbReference type="ARBA" id="ARBA00023136"/>
    </source>
</evidence>
<gene>
    <name evidence="16" type="ORF">JZ751_024928</name>
</gene>
<evidence type="ECO:0000256" key="14">
    <source>
        <dbReference type="SAM" id="SignalP"/>
    </source>
</evidence>
<dbReference type="Gene3D" id="2.60.40.10">
    <property type="entry name" value="Immunoglobulins"/>
    <property type="match status" value="6"/>
</dbReference>
<keyword evidence="6 13" id="KW-1133">Transmembrane helix</keyword>
<feature type="transmembrane region" description="Helical" evidence="13">
    <location>
        <begin position="798"/>
        <end position="820"/>
    </location>
</feature>
<evidence type="ECO:0000256" key="9">
    <source>
        <dbReference type="ARBA" id="ARBA00023170"/>
    </source>
</evidence>
<feature type="region of interest" description="Disordered" evidence="12">
    <location>
        <begin position="948"/>
        <end position="1123"/>
    </location>
</feature>
<dbReference type="SMART" id="SM00060">
    <property type="entry name" value="FN3"/>
    <property type="match status" value="3"/>
</dbReference>
<evidence type="ECO:0000256" key="11">
    <source>
        <dbReference type="ARBA" id="ARBA00023319"/>
    </source>
</evidence>
<dbReference type="InterPro" id="IPR010457">
    <property type="entry name" value="IgC2-like_lig-bd"/>
</dbReference>
<keyword evidence="10" id="KW-0325">Glycoprotein</keyword>
<evidence type="ECO:0000256" key="13">
    <source>
        <dbReference type="SAM" id="Phobius"/>
    </source>
</evidence>
<dbReference type="InterPro" id="IPR013783">
    <property type="entry name" value="Ig-like_fold"/>
</dbReference>
<dbReference type="InterPro" id="IPR003961">
    <property type="entry name" value="FN3_dom"/>
</dbReference>
<evidence type="ECO:0000256" key="1">
    <source>
        <dbReference type="ARBA" id="ARBA00004479"/>
    </source>
</evidence>
<protein>
    <recommendedName>
        <fullName evidence="15">Fibronectin type-III domain-containing protein</fullName>
    </recommendedName>
</protein>
<dbReference type="SUPFAM" id="SSF48726">
    <property type="entry name" value="Immunoglobulin"/>
    <property type="match status" value="1"/>
</dbReference>
<feature type="region of interest" description="Disordered" evidence="12">
    <location>
        <begin position="891"/>
        <end position="926"/>
    </location>
</feature>
<keyword evidence="5" id="KW-0677">Repeat</keyword>
<feature type="domain" description="Fibronectin type-III" evidence="15">
    <location>
        <begin position="201"/>
        <end position="298"/>
    </location>
</feature>
<dbReference type="AlphaFoldDB" id="A0A8T2PM63"/>
<reference evidence="16" key="1">
    <citation type="thesis" date="2021" institute="BYU ScholarsArchive" country="Provo, UT, USA">
        <title>Applications of and Algorithms for Genome Assembly and Genomic Analyses with an Emphasis on Marine Teleosts.</title>
        <authorList>
            <person name="Pickett B.D."/>
        </authorList>
    </citation>
    <scope>NUCLEOTIDE SEQUENCE</scope>
    <source>
        <strain evidence="16">HI-2016</strain>
    </source>
</reference>
<evidence type="ECO:0000259" key="15">
    <source>
        <dbReference type="PROSITE" id="PS50853"/>
    </source>
</evidence>
<dbReference type="PROSITE" id="PS01353">
    <property type="entry name" value="HEMATOPO_REC_L_F2"/>
    <property type="match status" value="1"/>
</dbReference>
<keyword evidence="11" id="KW-0393">Immunoglobulin domain</keyword>
<keyword evidence="4 14" id="KW-0732">Signal</keyword>
<dbReference type="InterPro" id="IPR036116">
    <property type="entry name" value="FN3_sf"/>
</dbReference>
<keyword evidence="17" id="KW-1185">Reference proteome</keyword>
<feature type="compositionally biased region" description="Polar residues" evidence="12">
    <location>
        <begin position="948"/>
        <end position="968"/>
    </location>
</feature>
<evidence type="ECO:0000313" key="17">
    <source>
        <dbReference type="Proteomes" id="UP000824540"/>
    </source>
</evidence>
<dbReference type="GO" id="GO:0004896">
    <property type="term" value="F:cytokine receptor activity"/>
    <property type="evidence" value="ECO:0007669"/>
    <property type="project" value="InterPro"/>
</dbReference>
<feature type="signal peptide" evidence="14">
    <location>
        <begin position="1"/>
        <end position="20"/>
    </location>
</feature>
<sequence length="1123" mass="125182">MGTFLLCLILALHGVAVAVAHTDEPPAQVWDSPWARGLCCDMSRGPLVGRGDRGDRGSVTNTEDQSARSETTPTAQCHIYHHNATLAWPADARGGGVVCLNILCWADGNLENVICNPRLDVGPADASRLIEITLQRLPLQLDAGNVTGDGAHSKCEGEEVRTCAVPVQSGNRTLSLLINVSDGTRSVQSPVMDIVPEHFLKPNPPLDLLYNMTLEGELRLSWTHSPVRNDRFVYDIRYSSDSSAHSWTHIGAEGAPGAFLSGLSVGLNYTVQVRCKTPGEGGVWSDWSQPLYIYLHEVSYLPERLFTSMGSNVTVYCIFNNPSHNAKNVDWWLNFQKVPESQYTYINDHVSSVTLLNVKPLKQRGYDILHCCQREGEKSLCSVPYAQIYVKNISVSITCETNGDLTAMTCTWNTSQWAEVRCLYRRHKLPCDVVKGDMDLPPTEECPGWGRGSKSCTLQPLLLTSCYMLWVELKKEEGTIKSHPIYVTPMDLVKPHPPYDLEAVALPDGRLSVGWRRPSLPAYELQYEVRYSEDKDGTLQKVLGSVFNQSTVVPVTDLCVVRTIQVRCKRRAGPGLWSDWSGPFYTTVNYIKAPEQGPDFWRTFQQYPRLNQTNVTLLLKPSPRKDPFCLVEGLVVLHQTSRGAVWSEELGRVSTYTFSWTEDVHTVTVLAHNALGSSTRNSNMVLTRHPKPQAVQSFSALMINSSCVALSWNLFPNSSAPQSFVIEWRSKSRDRELDKQGETVKWVRVPLITRAFYLHETFFASEEYQFILYPVFENGEGEPIYAKEDRGRPRGDHAVYMLLMIITFLAVVLFVTLAISQNQMRKLVWKDVPNPNNCSWAQGLDFTKAQTVEGLFRHPERLISCPLLLESETISEAVIVEKAGSLAQSKERGGVLDKVGQGEKDPSEEPPFRDMPAPPGSMDGSAQSRISYAMVMFPEAPGLFYKQQESLSSSSDEGNFSANNSDISGSFPGGLWELENPPSNESDPRRSCSYNSAEEFSETSDQEDEALEGGDKGTDLYYLGMTSQGEEEEEDDEEQDKEEEDEGKEDGEESGVKSVGEVIPMPALEEQEDLPLESSPLLGQREPRLDRTDTATKSPPLYMPQFRTASRKSQKATAAEESL</sequence>
<dbReference type="Pfam" id="PF06328">
    <property type="entry name" value="Lep_receptor_Ig"/>
    <property type="match status" value="1"/>
</dbReference>
<feature type="compositionally biased region" description="Acidic residues" evidence="12">
    <location>
        <begin position="999"/>
        <end position="1012"/>
    </location>
</feature>
<evidence type="ECO:0000256" key="12">
    <source>
        <dbReference type="SAM" id="MobiDB-lite"/>
    </source>
</evidence>
<dbReference type="PANTHER" id="PTHR23037">
    <property type="entry name" value="CYTOKINE RECEPTOR"/>
    <property type="match status" value="1"/>
</dbReference>
<evidence type="ECO:0000256" key="3">
    <source>
        <dbReference type="ARBA" id="ARBA00022692"/>
    </source>
</evidence>
<comment type="caution">
    <text evidence="16">The sequence shown here is derived from an EMBL/GenBank/DDBJ whole genome shotgun (WGS) entry which is preliminary data.</text>
</comment>